<sequence length="27" mass="3325">MKLNLTCPLRKRENIVSHPFQQLLMWQ</sequence>
<comment type="caution">
    <text evidence="1">The sequence shown here is derived from an EMBL/GenBank/DDBJ whole genome shotgun (WGS) entry which is preliminary data.</text>
</comment>
<gene>
    <name evidence="1" type="ORF">CR513_54954</name>
</gene>
<organism evidence="1 2">
    <name type="scientific">Mucuna pruriens</name>
    <name type="common">Velvet bean</name>
    <name type="synonym">Dolichos pruriens</name>
    <dbReference type="NCBI Taxonomy" id="157652"/>
    <lineage>
        <taxon>Eukaryota</taxon>
        <taxon>Viridiplantae</taxon>
        <taxon>Streptophyta</taxon>
        <taxon>Embryophyta</taxon>
        <taxon>Tracheophyta</taxon>
        <taxon>Spermatophyta</taxon>
        <taxon>Magnoliopsida</taxon>
        <taxon>eudicotyledons</taxon>
        <taxon>Gunneridae</taxon>
        <taxon>Pentapetalae</taxon>
        <taxon>rosids</taxon>
        <taxon>fabids</taxon>
        <taxon>Fabales</taxon>
        <taxon>Fabaceae</taxon>
        <taxon>Papilionoideae</taxon>
        <taxon>50 kb inversion clade</taxon>
        <taxon>NPAAA clade</taxon>
        <taxon>indigoferoid/millettioid clade</taxon>
        <taxon>Phaseoleae</taxon>
        <taxon>Mucuna</taxon>
    </lineage>
</organism>
<name>A0A371EJS1_MUCPR</name>
<accession>A0A371EJS1</accession>
<dbReference type="AlphaFoldDB" id="A0A371EJS1"/>
<keyword evidence="2" id="KW-1185">Reference proteome</keyword>
<dbReference type="EMBL" id="QJKJ01013507">
    <property type="protein sequence ID" value="RDX66287.1"/>
    <property type="molecule type" value="Genomic_DNA"/>
</dbReference>
<protein>
    <submittedName>
        <fullName evidence="1">Uncharacterized protein</fullName>
    </submittedName>
</protein>
<evidence type="ECO:0000313" key="2">
    <source>
        <dbReference type="Proteomes" id="UP000257109"/>
    </source>
</evidence>
<evidence type="ECO:0000313" key="1">
    <source>
        <dbReference type="EMBL" id="RDX66287.1"/>
    </source>
</evidence>
<reference evidence="1" key="1">
    <citation type="submission" date="2018-05" db="EMBL/GenBank/DDBJ databases">
        <title>Draft genome of Mucuna pruriens seed.</title>
        <authorList>
            <person name="Nnadi N.E."/>
            <person name="Vos R."/>
            <person name="Hasami M.H."/>
            <person name="Devisetty U.K."/>
            <person name="Aguiy J.C."/>
        </authorList>
    </citation>
    <scope>NUCLEOTIDE SEQUENCE [LARGE SCALE GENOMIC DNA]</scope>
    <source>
        <strain evidence="1">JCA_2017</strain>
    </source>
</reference>
<proteinExistence type="predicted"/>
<dbReference type="Proteomes" id="UP000257109">
    <property type="component" value="Unassembled WGS sequence"/>
</dbReference>